<gene>
    <name evidence="3" type="ORF">RAG0_02913</name>
</gene>
<dbReference type="PANTHER" id="PTHR43662">
    <property type="match status" value="1"/>
</dbReference>
<evidence type="ECO:0000313" key="4">
    <source>
        <dbReference type="Proteomes" id="UP000178912"/>
    </source>
</evidence>
<dbReference type="EMBL" id="FJUX01000012">
    <property type="protein sequence ID" value="CZS92425.1"/>
    <property type="molecule type" value="Genomic_DNA"/>
</dbReference>
<reference evidence="4" key="1">
    <citation type="submission" date="2016-03" db="EMBL/GenBank/DDBJ databases">
        <authorList>
            <person name="Guldener U."/>
        </authorList>
    </citation>
    <scope>NUCLEOTIDE SEQUENCE [LARGE SCALE GENOMIC DNA]</scope>
    <source>
        <strain evidence="4">04CH-RAC-A.6.1</strain>
    </source>
</reference>
<sequence>MSDTQTLTSTCTSAKLKNDKSNYWVPALYFMDPKNGQFEAVELSYMNVYYFFDSTTDHIMAFQPGHRMFVGNSSLRQPPATGGRSIIDIAEGDPQPIQWTCPRHNTRTELYSVLSDGMHGLGIQDPMNAGSGVGFPDKQCDGTASPLRADIHFPSCYDPRAGLRSYQNNMRYPTNGNCPRDWIHTPHLFYEVYWDTQKFSDRWIPGRGSQPFVLANGDSTGYSLHGDFISGWDPEALQQIIDNCDTGTSGMDMCHVPGGEVSDYSSSCTLQSPVQENMRGPMDNLPGDNPIHHWGI</sequence>
<dbReference type="Proteomes" id="UP000178912">
    <property type="component" value="Unassembled WGS sequence"/>
</dbReference>
<feature type="region of interest" description="Disordered" evidence="1">
    <location>
        <begin position="276"/>
        <end position="296"/>
    </location>
</feature>
<accession>A0A1E1K2S7</accession>
<protein>
    <submittedName>
        <fullName evidence="3">Related to glyoxal oxidase</fullName>
    </submittedName>
</protein>
<dbReference type="InterPro" id="IPR018535">
    <property type="entry name" value="DUF1996"/>
</dbReference>
<proteinExistence type="predicted"/>
<dbReference type="Pfam" id="PF09362">
    <property type="entry name" value="DUF1996"/>
    <property type="match status" value="1"/>
</dbReference>
<evidence type="ECO:0000313" key="3">
    <source>
        <dbReference type="EMBL" id="CZS92425.1"/>
    </source>
</evidence>
<organism evidence="3 4">
    <name type="scientific">Rhynchosporium agropyri</name>
    <dbReference type="NCBI Taxonomy" id="914238"/>
    <lineage>
        <taxon>Eukaryota</taxon>
        <taxon>Fungi</taxon>
        <taxon>Dikarya</taxon>
        <taxon>Ascomycota</taxon>
        <taxon>Pezizomycotina</taxon>
        <taxon>Leotiomycetes</taxon>
        <taxon>Helotiales</taxon>
        <taxon>Ploettnerulaceae</taxon>
        <taxon>Rhynchosporium</taxon>
    </lineage>
</organism>
<dbReference type="AlphaFoldDB" id="A0A1E1K2S7"/>
<dbReference type="OrthoDB" id="74764at2759"/>
<keyword evidence="4" id="KW-1185">Reference proteome</keyword>
<name>A0A1E1K2S7_9HELO</name>
<dbReference type="PANTHER" id="PTHR43662:SF11">
    <property type="entry name" value="WSC DOMAIN-CONTAINING PROTEIN"/>
    <property type="match status" value="1"/>
</dbReference>
<feature type="domain" description="DUF1996" evidence="2">
    <location>
        <begin position="4"/>
        <end position="232"/>
    </location>
</feature>
<evidence type="ECO:0000259" key="2">
    <source>
        <dbReference type="Pfam" id="PF09362"/>
    </source>
</evidence>
<evidence type="ECO:0000256" key="1">
    <source>
        <dbReference type="SAM" id="MobiDB-lite"/>
    </source>
</evidence>